<accession>A0A6H2A3E2</accession>
<evidence type="ECO:0008006" key="3">
    <source>
        <dbReference type="Google" id="ProtNLM"/>
    </source>
</evidence>
<gene>
    <name evidence="2" type="ORF">MM415B02578_0003</name>
    <name evidence="1" type="ORF">TM448A04219_0010</name>
</gene>
<organism evidence="1">
    <name type="scientific">viral metagenome</name>
    <dbReference type="NCBI Taxonomy" id="1070528"/>
    <lineage>
        <taxon>unclassified sequences</taxon>
        <taxon>metagenomes</taxon>
        <taxon>organismal metagenomes</taxon>
    </lineage>
</organism>
<sequence length="80" mass="9301">MEKKELINRIENEHSTVELYNLKREILRHLKGESSEARISRKKELNELSMKGLREIGNAVGAKDNNKKELIEEILDKEGL</sequence>
<dbReference type="EMBL" id="MT144466">
    <property type="protein sequence ID" value="QJA53970.1"/>
    <property type="molecule type" value="Genomic_DNA"/>
</dbReference>
<protein>
    <recommendedName>
        <fullName evidence="3">Rho termination factor N-terminal domain-containing protein</fullName>
    </recommendedName>
</protein>
<evidence type="ECO:0000313" key="2">
    <source>
        <dbReference type="EMBL" id="QJA89269.1"/>
    </source>
</evidence>
<dbReference type="AlphaFoldDB" id="A0A6H2A3E2"/>
<evidence type="ECO:0000313" key="1">
    <source>
        <dbReference type="EMBL" id="QJA53970.1"/>
    </source>
</evidence>
<proteinExistence type="predicted"/>
<dbReference type="EMBL" id="MT142835">
    <property type="protein sequence ID" value="QJA89269.1"/>
    <property type="molecule type" value="Genomic_DNA"/>
</dbReference>
<reference evidence="1" key="1">
    <citation type="submission" date="2020-03" db="EMBL/GenBank/DDBJ databases">
        <title>The deep terrestrial virosphere.</title>
        <authorList>
            <person name="Holmfeldt K."/>
            <person name="Nilsson E."/>
            <person name="Simone D."/>
            <person name="Lopez-Fernandez M."/>
            <person name="Wu X."/>
            <person name="de Brujin I."/>
            <person name="Lundin D."/>
            <person name="Andersson A."/>
            <person name="Bertilsson S."/>
            <person name="Dopson M."/>
        </authorList>
    </citation>
    <scope>NUCLEOTIDE SEQUENCE</scope>
    <source>
        <strain evidence="2">MM415B02578</strain>
        <strain evidence="1">TM448A04219</strain>
    </source>
</reference>
<name>A0A6H2A3E2_9ZZZZ</name>